<gene>
    <name evidence="1" type="ORF">QBC32DRAFT_345106</name>
</gene>
<proteinExistence type="predicted"/>
<reference evidence="1" key="1">
    <citation type="journal article" date="2023" name="Mol. Phylogenet. Evol.">
        <title>Genome-scale phylogeny and comparative genomics of the fungal order Sordariales.</title>
        <authorList>
            <person name="Hensen N."/>
            <person name="Bonometti L."/>
            <person name="Westerberg I."/>
            <person name="Brannstrom I.O."/>
            <person name="Guillou S."/>
            <person name="Cros-Aarteil S."/>
            <person name="Calhoun S."/>
            <person name="Haridas S."/>
            <person name="Kuo A."/>
            <person name="Mondo S."/>
            <person name="Pangilinan J."/>
            <person name="Riley R."/>
            <person name="LaButti K."/>
            <person name="Andreopoulos B."/>
            <person name="Lipzen A."/>
            <person name="Chen C."/>
            <person name="Yan M."/>
            <person name="Daum C."/>
            <person name="Ng V."/>
            <person name="Clum A."/>
            <person name="Steindorff A."/>
            <person name="Ohm R.A."/>
            <person name="Martin F."/>
            <person name="Silar P."/>
            <person name="Natvig D.O."/>
            <person name="Lalanne C."/>
            <person name="Gautier V."/>
            <person name="Ament-Velasquez S.L."/>
            <person name="Kruys A."/>
            <person name="Hutchinson M.I."/>
            <person name="Powell A.J."/>
            <person name="Barry K."/>
            <person name="Miller A.N."/>
            <person name="Grigoriev I.V."/>
            <person name="Debuchy R."/>
            <person name="Gladieux P."/>
            <person name="Hiltunen Thoren M."/>
            <person name="Johannesson H."/>
        </authorList>
    </citation>
    <scope>NUCLEOTIDE SEQUENCE</scope>
    <source>
        <strain evidence="1">CBS 626.80</strain>
    </source>
</reference>
<dbReference type="Proteomes" id="UP001303222">
    <property type="component" value="Unassembled WGS sequence"/>
</dbReference>
<sequence>MIANDWLPEKKAMMALVGVVWIFCVRGRLNPCLVDEMMGLARQGWVSGETSQVRRWLTLGMGSEESVKCFGSCGIGKVRTGWKT</sequence>
<evidence type="ECO:0000313" key="2">
    <source>
        <dbReference type="Proteomes" id="UP001303222"/>
    </source>
</evidence>
<organism evidence="1 2">
    <name type="scientific">Pseudoneurospora amorphoporcata</name>
    <dbReference type="NCBI Taxonomy" id="241081"/>
    <lineage>
        <taxon>Eukaryota</taxon>
        <taxon>Fungi</taxon>
        <taxon>Dikarya</taxon>
        <taxon>Ascomycota</taxon>
        <taxon>Pezizomycotina</taxon>
        <taxon>Sordariomycetes</taxon>
        <taxon>Sordariomycetidae</taxon>
        <taxon>Sordariales</taxon>
        <taxon>Sordariaceae</taxon>
        <taxon>Pseudoneurospora</taxon>
    </lineage>
</organism>
<keyword evidence="2" id="KW-1185">Reference proteome</keyword>
<dbReference type="AlphaFoldDB" id="A0AAN6NS24"/>
<name>A0AAN6NS24_9PEZI</name>
<protein>
    <submittedName>
        <fullName evidence="1">Uncharacterized protein</fullName>
    </submittedName>
</protein>
<accession>A0AAN6NS24</accession>
<evidence type="ECO:0000313" key="1">
    <source>
        <dbReference type="EMBL" id="KAK3951007.1"/>
    </source>
</evidence>
<reference evidence="1" key="2">
    <citation type="submission" date="2023-06" db="EMBL/GenBank/DDBJ databases">
        <authorList>
            <consortium name="Lawrence Berkeley National Laboratory"/>
            <person name="Mondo S.J."/>
            <person name="Hensen N."/>
            <person name="Bonometti L."/>
            <person name="Westerberg I."/>
            <person name="Brannstrom I.O."/>
            <person name="Guillou S."/>
            <person name="Cros-Aarteil S."/>
            <person name="Calhoun S."/>
            <person name="Haridas S."/>
            <person name="Kuo A."/>
            <person name="Pangilinan J."/>
            <person name="Riley R."/>
            <person name="Labutti K."/>
            <person name="Andreopoulos B."/>
            <person name="Lipzen A."/>
            <person name="Chen C."/>
            <person name="Yanf M."/>
            <person name="Daum C."/>
            <person name="Ng V."/>
            <person name="Clum A."/>
            <person name="Steindorff A."/>
            <person name="Ohm R."/>
            <person name="Martin F."/>
            <person name="Silar P."/>
            <person name="Natvig D."/>
            <person name="Lalanne C."/>
            <person name="Gautier V."/>
            <person name="Ament-Velasquez S.L."/>
            <person name="Kruys A."/>
            <person name="Hutchinson M.I."/>
            <person name="Powell A.J."/>
            <person name="Barry K."/>
            <person name="Miller A.N."/>
            <person name="Grigoriev I.V."/>
            <person name="Debuchy R."/>
            <person name="Gladieux P."/>
            <person name="Thoren M.H."/>
            <person name="Johannesson H."/>
        </authorList>
    </citation>
    <scope>NUCLEOTIDE SEQUENCE</scope>
    <source>
        <strain evidence="1">CBS 626.80</strain>
    </source>
</reference>
<comment type="caution">
    <text evidence="1">The sequence shown here is derived from an EMBL/GenBank/DDBJ whole genome shotgun (WGS) entry which is preliminary data.</text>
</comment>
<dbReference type="EMBL" id="MU859160">
    <property type="protein sequence ID" value="KAK3951007.1"/>
    <property type="molecule type" value="Genomic_DNA"/>
</dbReference>